<dbReference type="eggNOG" id="ENOG502SJ8N">
    <property type="taxonomic scope" value="Eukaryota"/>
</dbReference>
<dbReference type="SUPFAM" id="SSF48403">
    <property type="entry name" value="Ankyrin repeat"/>
    <property type="match status" value="1"/>
</dbReference>
<dbReference type="Gene3D" id="1.25.40.20">
    <property type="entry name" value="Ankyrin repeat-containing domain"/>
    <property type="match status" value="1"/>
</dbReference>
<dbReference type="Pfam" id="PF12796">
    <property type="entry name" value="Ank_2"/>
    <property type="match status" value="1"/>
</dbReference>
<feature type="chain" id="PRO_5002868870" evidence="4">
    <location>
        <begin position="18"/>
        <end position="422"/>
    </location>
</feature>
<sequence>MKLSIVLSLSGILPCFCKEQVYNSIGQPSYGVDVSFPTHYRSVLDKDDPDQPLGDRQQLYDDFMTGCRQYYGKRGHSCDVTEEDRVEMSLRQPASMQNYTETGFKKVRAPADVFKLLKDYWDDNHDRKTKEEWYTGNTYVNHWAANTFMTNVESTSLPGGGQALKQKIWDGVKPLLEEWTGMELRPSSMYGIREYTRGAILSPHADRMPLISSCIINVAQNVEEDWPLEVFGRDGLAYNVTMEPGDLVLYERPFPLKGEYFANIFIHFEPTGKVLRERDAYLRTDTSGELPIYIMPGSPEEKKWLRENKRSVKEAPAAAPLNPLAHASATGDIATVAEYAATKSDQLHKPDNNGWTSLHEAARGGHQNVVALLVKHGADVNQKTNFGEGDTALDLAVRSHGRDHPLVRFLQLNGAIEGGSEL</sequence>
<dbReference type="InterPro" id="IPR002110">
    <property type="entry name" value="Ankyrin_rpt"/>
</dbReference>
<dbReference type="PROSITE" id="PS50297">
    <property type="entry name" value="ANK_REP_REGION"/>
    <property type="match status" value="1"/>
</dbReference>
<keyword evidence="6" id="KW-1185">Reference proteome</keyword>
<organism evidence="5 6">
    <name type="scientific">Thalassiosira pseudonana</name>
    <name type="common">Marine diatom</name>
    <name type="synonym">Cyclotella nana</name>
    <dbReference type="NCBI Taxonomy" id="35128"/>
    <lineage>
        <taxon>Eukaryota</taxon>
        <taxon>Sar</taxon>
        <taxon>Stramenopiles</taxon>
        <taxon>Ochrophyta</taxon>
        <taxon>Bacillariophyta</taxon>
        <taxon>Coscinodiscophyceae</taxon>
        <taxon>Thalassiosirophycidae</taxon>
        <taxon>Thalassiosirales</taxon>
        <taxon>Thalassiosiraceae</taxon>
        <taxon>Thalassiosira</taxon>
    </lineage>
</organism>
<accession>B8BQJ9</accession>
<dbReference type="PANTHER" id="PTHR24134">
    <property type="entry name" value="ANKYRIN REPEAT-CONTAINING PROTEIN DDB_G0279043"/>
    <property type="match status" value="1"/>
</dbReference>
<keyword evidence="4" id="KW-0732">Signal</keyword>
<dbReference type="PaxDb" id="35128-Thaps1308"/>
<keyword evidence="1" id="KW-0677">Repeat</keyword>
<feature type="repeat" description="ANK" evidence="3">
    <location>
        <begin position="353"/>
        <end position="385"/>
    </location>
</feature>
<dbReference type="Proteomes" id="UP000001449">
    <property type="component" value="Chromosome 1"/>
</dbReference>
<dbReference type="AlphaFoldDB" id="B8BQJ9"/>
<evidence type="ECO:0000256" key="4">
    <source>
        <dbReference type="SAM" id="SignalP"/>
    </source>
</evidence>
<evidence type="ECO:0000256" key="1">
    <source>
        <dbReference type="ARBA" id="ARBA00022737"/>
    </source>
</evidence>
<name>B8BQJ9_THAPS</name>
<gene>
    <name evidence="5" type="ORF">THAPSDRAFT_1308</name>
</gene>
<keyword evidence="2 3" id="KW-0040">ANK repeat</keyword>
<evidence type="ECO:0000313" key="5">
    <source>
        <dbReference type="EMBL" id="EED96378.1"/>
    </source>
</evidence>
<dbReference type="HOGENOM" id="CLU_643266_0_0_1"/>
<evidence type="ECO:0000256" key="2">
    <source>
        <dbReference type="ARBA" id="ARBA00023043"/>
    </source>
</evidence>
<reference evidence="5 6" key="1">
    <citation type="journal article" date="2004" name="Science">
        <title>The genome of the diatom Thalassiosira pseudonana: ecology, evolution, and metabolism.</title>
        <authorList>
            <person name="Armbrust E.V."/>
            <person name="Berges J.A."/>
            <person name="Bowler C."/>
            <person name="Green B.R."/>
            <person name="Martinez D."/>
            <person name="Putnam N.H."/>
            <person name="Zhou S."/>
            <person name="Allen A.E."/>
            <person name="Apt K.E."/>
            <person name="Bechner M."/>
            <person name="Brzezinski M.A."/>
            <person name="Chaal B.K."/>
            <person name="Chiovitti A."/>
            <person name="Davis A.K."/>
            <person name="Demarest M.S."/>
            <person name="Detter J.C."/>
            <person name="Glavina T."/>
            <person name="Goodstein D."/>
            <person name="Hadi M.Z."/>
            <person name="Hellsten U."/>
            <person name="Hildebrand M."/>
            <person name="Jenkins B.D."/>
            <person name="Jurka J."/>
            <person name="Kapitonov V.V."/>
            <person name="Kroger N."/>
            <person name="Lau W.W."/>
            <person name="Lane T.W."/>
            <person name="Larimer F.W."/>
            <person name="Lippmeier J.C."/>
            <person name="Lucas S."/>
            <person name="Medina M."/>
            <person name="Montsant A."/>
            <person name="Obornik M."/>
            <person name="Parker M.S."/>
            <person name="Palenik B."/>
            <person name="Pazour G.J."/>
            <person name="Richardson P.M."/>
            <person name="Rynearson T.A."/>
            <person name="Saito M.A."/>
            <person name="Schwartz D.C."/>
            <person name="Thamatrakoln K."/>
            <person name="Valentin K."/>
            <person name="Vardi A."/>
            <person name="Wilkerson F.P."/>
            <person name="Rokhsar D.S."/>
        </authorList>
    </citation>
    <scope>NUCLEOTIDE SEQUENCE [LARGE SCALE GENOMIC DNA]</scope>
    <source>
        <strain evidence="5 6">CCMP1335</strain>
    </source>
</reference>
<dbReference type="SMART" id="SM00248">
    <property type="entry name" value="ANK"/>
    <property type="match status" value="2"/>
</dbReference>
<proteinExistence type="predicted"/>
<dbReference type="KEGG" id="tps:THAPSDRAFT_1308"/>
<dbReference type="GeneID" id="7451499"/>
<evidence type="ECO:0000256" key="3">
    <source>
        <dbReference type="PROSITE-ProRule" id="PRU00023"/>
    </source>
</evidence>
<evidence type="ECO:0000313" key="6">
    <source>
        <dbReference type="Proteomes" id="UP000001449"/>
    </source>
</evidence>
<dbReference type="InParanoid" id="B8BQJ9"/>
<reference evidence="5 6" key="2">
    <citation type="journal article" date="2008" name="Nature">
        <title>The Phaeodactylum genome reveals the evolutionary history of diatom genomes.</title>
        <authorList>
            <person name="Bowler C."/>
            <person name="Allen A.E."/>
            <person name="Badger J.H."/>
            <person name="Grimwood J."/>
            <person name="Jabbari K."/>
            <person name="Kuo A."/>
            <person name="Maheswari U."/>
            <person name="Martens C."/>
            <person name="Maumus F."/>
            <person name="Otillar R.P."/>
            <person name="Rayko E."/>
            <person name="Salamov A."/>
            <person name="Vandepoele K."/>
            <person name="Beszteri B."/>
            <person name="Gruber A."/>
            <person name="Heijde M."/>
            <person name="Katinka M."/>
            <person name="Mock T."/>
            <person name="Valentin K."/>
            <person name="Verret F."/>
            <person name="Berges J.A."/>
            <person name="Brownlee C."/>
            <person name="Cadoret J.P."/>
            <person name="Chiovitti A."/>
            <person name="Choi C.J."/>
            <person name="Coesel S."/>
            <person name="De Martino A."/>
            <person name="Detter J.C."/>
            <person name="Durkin C."/>
            <person name="Falciatore A."/>
            <person name="Fournet J."/>
            <person name="Haruta M."/>
            <person name="Huysman M.J."/>
            <person name="Jenkins B.D."/>
            <person name="Jiroutova K."/>
            <person name="Jorgensen R.E."/>
            <person name="Joubert Y."/>
            <person name="Kaplan A."/>
            <person name="Kroger N."/>
            <person name="Kroth P.G."/>
            <person name="La Roche J."/>
            <person name="Lindquist E."/>
            <person name="Lommer M."/>
            <person name="Martin-Jezequel V."/>
            <person name="Lopez P.J."/>
            <person name="Lucas S."/>
            <person name="Mangogna M."/>
            <person name="McGinnis K."/>
            <person name="Medlin L.K."/>
            <person name="Montsant A."/>
            <person name="Oudot-Le Secq M.P."/>
            <person name="Napoli C."/>
            <person name="Obornik M."/>
            <person name="Parker M.S."/>
            <person name="Petit J.L."/>
            <person name="Porcel B.M."/>
            <person name="Poulsen N."/>
            <person name="Robison M."/>
            <person name="Rychlewski L."/>
            <person name="Rynearson T.A."/>
            <person name="Schmutz J."/>
            <person name="Shapiro H."/>
            <person name="Siaut M."/>
            <person name="Stanley M."/>
            <person name="Sussman M.R."/>
            <person name="Taylor A.R."/>
            <person name="Vardi A."/>
            <person name="von Dassow P."/>
            <person name="Vyverman W."/>
            <person name="Willis A."/>
            <person name="Wyrwicz L.S."/>
            <person name="Rokhsar D.S."/>
            <person name="Weissenbach J."/>
            <person name="Armbrust E.V."/>
            <person name="Green B.R."/>
            <person name="Van de Peer Y."/>
            <person name="Grigoriev I.V."/>
        </authorList>
    </citation>
    <scope>NUCLEOTIDE SEQUENCE [LARGE SCALE GENOMIC DNA]</scope>
    <source>
        <strain evidence="5 6">CCMP1335</strain>
    </source>
</reference>
<protein>
    <submittedName>
        <fullName evidence="5">Uncharacterized protein</fullName>
    </submittedName>
</protein>
<dbReference type="RefSeq" id="XP_002286737.1">
    <property type="nucleotide sequence ID" value="XM_002286701.1"/>
</dbReference>
<dbReference type="PROSITE" id="PS50088">
    <property type="entry name" value="ANK_REPEAT"/>
    <property type="match status" value="1"/>
</dbReference>
<feature type="signal peptide" evidence="4">
    <location>
        <begin position="1"/>
        <end position="17"/>
    </location>
</feature>
<dbReference type="InterPro" id="IPR036770">
    <property type="entry name" value="Ankyrin_rpt-contain_sf"/>
</dbReference>
<dbReference type="PANTHER" id="PTHR24134:SF9">
    <property type="entry name" value="ANKYRIN REPEAT AND SOCS BOX PROTEIN 8"/>
    <property type="match status" value="1"/>
</dbReference>
<dbReference type="OMA" id="NHWAANT"/>
<dbReference type="EMBL" id="CM000638">
    <property type="protein sequence ID" value="EED96378.1"/>
    <property type="molecule type" value="Genomic_DNA"/>
</dbReference>